<feature type="domain" description="Aldehyde oxidase/xanthine dehydrogenase a/b hammerhead" evidence="2">
    <location>
        <begin position="211"/>
        <end position="289"/>
    </location>
</feature>
<evidence type="ECO:0000256" key="1">
    <source>
        <dbReference type="SAM" id="SignalP"/>
    </source>
</evidence>
<dbReference type="OrthoDB" id="9767994at2"/>
<dbReference type="AlphaFoldDB" id="A0A1I4E3K2"/>
<feature type="signal peptide" evidence="1">
    <location>
        <begin position="1"/>
        <end position="25"/>
    </location>
</feature>
<dbReference type="InterPro" id="IPR052516">
    <property type="entry name" value="N-heterocyclic_Hydroxylase"/>
</dbReference>
<dbReference type="Pfam" id="PF20256">
    <property type="entry name" value="MoCoBD_2"/>
    <property type="match status" value="2"/>
</dbReference>
<dbReference type="PROSITE" id="PS51318">
    <property type="entry name" value="TAT"/>
    <property type="match status" value="1"/>
</dbReference>
<dbReference type="InterPro" id="IPR000674">
    <property type="entry name" value="Ald_Oxase/Xan_DH_a/b"/>
</dbReference>
<dbReference type="PANTHER" id="PTHR47495:SF1">
    <property type="entry name" value="BLL3820 PROTEIN"/>
    <property type="match status" value="1"/>
</dbReference>
<dbReference type="InterPro" id="IPR046867">
    <property type="entry name" value="AldOxase/xan_DH_MoCoBD2"/>
</dbReference>
<proteinExistence type="predicted"/>
<dbReference type="PIRSF" id="PIRSF036389">
    <property type="entry name" value="IOR_B"/>
    <property type="match status" value="1"/>
</dbReference>
<dbReference type="InterPro" id="IPR006311">
    <property type="entry name" value="TAT_signal"/>
</dbReference>
<dbReference type="Gene3D" id="3.30.365.10">
    <property type="entry name" value="Aldehyde oxidase/xanthine dehydrogenase, molybdopterin binding domain"/>
    <property type="match status" value="4"/>
</dbReference>
<evidence type="ECO:0000313" key="4">
    <source>
        <dbReference type="Proteomes" id="UP000198804"/>
    </source>
</evidence>
<gene>
    <name evidence="3" type="ORF">SAMN04488125_10774</name>
</gene>
<dbReference type="Proteomes" id="UP000198804">
    <property type="component" value="Unassembled WGS sequence"/>
</dbReference>
<dbReference type="SUPFAM" id="SSF56003">
    <property type="entry name" value="Molybdenum cofactor-binding domain"/>
    <property type="match status" value="2"/>
</dbReference>
<dbReference type="InterPro" id="IPR008274">
    <property type="entry name" value="AldOxase/xan_DH_MoCoBD1"/>
</dbReference>
<sequence length="741" mass="78879">MNAPTFSRRNLLLQGGALVVGFSLAGRGALAQATFPAVPTDGFSKPVAPDQVDSFLALGADGRATIYSGKVDLGTGVQTAIAQIAAEELDLPLDRVSVVQGDTALTPDQGPTYGSLSVQKGGVEIRQAAATARARLVQLAGERLGVPAETLVSEGGVVRPKAGGEGISYAELVRDGRLDLKVDPAARIKDSAAFTLVGKPVPRLDIPDKITGRFTYMQDYRVPGMVHARVVRPPAIGASLESVDEASVADVPGLIKVVREGNFLAVVAEKEWAAIKAAERLKAKWSSWAGLPEQDKLWQHVRATKVSKDDVTSNTGDAEAALGQAAKVLEASYDFAIHTHGSIGPSCAIAAFEDGRLTCWTASQMTHALRKQLAAMTGLKPEVVRCIYIEGSGCYGRNGHEDAAGDAALLSRAVGRPVRVQWSRADEHGWDPKGPPTLVDLKAGLDAQGNVAAWSSQFLIPEGGAGNVPLVAADLAGLPHETALSPGNIVHNSAIPYAFPNVRTVCHRLASTPFRPSWIRTPGRMQNTYANEAFLDECAAAAGADPLDYRLRALKDPRGVEVLQRVAELAKWQARPSPVKDSSGDVLRGRGISYVKYELYRTYVAGVAEIEVERATGRVRVPRFFVVQDCGQIINPDGVRNQIDGNIIQTLSRVLMEEVTFDRGAVTSLDWASYPILTFPDVPQVVTDLIDRPSEKPWGAGEPSAAIVPSAISNALFDATGVRLRSVPFTPAKVKAALQAS</sequence>
<dbReference type="SMART" id="SM01008">
    <property type="entry name" value="Ald_Xan_dh_C"/>
    <property type="match status" value="1"/>
</dbReference>
<dbReference type="InterPro" id="IPR037165">
    <property type="entry name" value="AldOxase/xan_DH_Mopterin-bd_sf"/>
</dbReference>
<dbReference type="Gene3D" id="3.90.1170.50">
    <property type="entry name" value="Aldehyde oxidase/xanthine dehydrogenase, a/b hammerhead"/>
    <property type="match status" value="1"/>
</dbReference>
<evidence type="ECO:0000313" key="3">
    <source>
        <dbReference type="EMBL" id="SFL00428.1"/>
    </source>
</evidence>
<dbReference type="PANTHER" id="PTHR47495">
    <property type="entry name" value="ALDEHYDE DEHYDROGENASE"/>
    <property type="match status" value="1"/>
</dbReference>
<dbReference type="RefSeq" id="WP_091945380.1">
    <property type="nucleotide sequence ID" value="NZ_FOSV01000007.1"/>
</dbReference>
<name>A0A1I4E3K2_9HYPH</name>
<feature type="chain" id="PRO_5011664699" evidence="1">
    <location>
        <begin position="26"/>
        <end position="741"/>
    </location>
</feature>
<dbReference type="GO" id="GO:0016491">
    <property type="term" value="F:oxidoreductase activity"/>
    <property type="evidence" value="ECO:0007669"/>
    <property type="project" value="InterPro"/>
</dbReference>
<keyword evidence="4" id="KW-1185">Reference proteome</keyword>
<accession>A0A1I4E3K2</accession>
<dbReference type="InterPro" id="IPR012368">
    <property type="entry name" value="OxRdtase_Mopterin-bd_su_IorB"/>
</dbReference>
<dbReference type="Pfam" id="PF02738">
    <property type="entry name" value="MoCoBD_1"/>
    <property type="match status" value="1"/>
</dbReference>
<keyword evidence="1" id="KW-0732">Signal</keyword>
<reference evidence="4" key="1">
    <citation type="submission" date="2016-10" db="EMBL/GenBank/DDBJ databases">
        <authorList>
            <person name="Varghese N."/>
            <person name="Submissions S."/>
        </authorList>
    </citation>
    <scope>NUCLEOTIDE SEQUENCE [LARGE SCALE GENOMIC DNA]</scope>
    <source>
        <strain evidence="4">CGMCC 1.6474</strain>
    </source>
</reference>
<dbReference type="EMBL" id="FOSV01000007">
    <property type="protein sequence ID" value="SFL00428.1"/>
    <property type="molecule type" value="Genomic_DNA"/>
</dbReference>
<dbReference type="STRING" id="414703.SAMN04488125_10774"/>
<protein>
    <submittedName>
        <fullName evidence="3">CO or xanthine dehydrogenase, Mo-binding subunit</fullName>
    </submittedName>
</protein>
<organism evidence="3 4">
    <name type="scientific">Methylorubrum salsuginis</name>
    <dbReference type="NCBI Taxonomy" id="414703"/>
    <lineage>
        <taxon>Bacteria</taxon>
        <taxon>Pseudomonadati</taxon>
        <taxon>Pseudomonadota</taxon>
        <taxon>Alphaproteobacteria</taxon>
        <taxon>Hyphomicrobiales</taxon>
        <taxon>Methylobacteriaceae</taxon>
        <taxon>Methylorubrum</taxon>
    </lineage>
</organism>
<evidence type="ECO:0000259" key="2">
    <source>
        <dbReference type="SMART" id="SM01008"/>
    </source>
</evidence>